<reference evidence="2 3" key="1">
    <citation type="submission" date="2018-07" db="EMBL/GenBank/DDBJ databases">
        <title>Chitinophaga K2CV101002-2 sp. nov., isolated from a monsoon evergreen broad-leaved forest soil.</title>
        <authorList>
            <person name="Lv Y."/>
        </authorList>
    </citation>
    <scope>NUCLEOTIDE SEQUENCE [LARGE SCALE GENOMIC DNA]</scope>
    <source>
        <strain evidence="2 3">GDMCC 1.1288</strain>
    </source>
</reference>
<evidence type="ECO:0000313" key="3">
    <source>
        <dbReference type="Proteomes" id="UP000260644"/>
    </source>
</evidence>
<protein>
    <submittedName>
        <fullName evidence="2">DUF1080 domain-containing protein</fullName>
    </submittedName>
</protein>
<sequence>MWLRFIILFSYLVVIAEISTAQNLKVVNRNLTVDSTIRLNEAPGAGIAWFKNKFSYKDFSNGVIEFDARGRNVPQGSFLGIAFHGVNDSTYDAVYFRPFNFQAADIERQKHSVQYISMPKYDWESLRTDHPGKYENNIIPAPDPSDWFHVKIIVEWPLVTAFVNDKQVLSVKQLSEQKKGHIGFWVGNYSPGEFKNLKIK</sequence>
<evidence type="ECO:0000259" key="1">
    <source>
        <dbReference type="Pfam" id="PF06439"/>
    </source>
</evidence>
<evidence type="ECO:0000313" key="2">
    <source>
        <dbReference type="EMBL" id="RFS22549.1"/>
    </source>
</evidence>
<dbReference type="RefSeq" id="WP_116975944.1">
    <property type="nucleotide sequence ID" value="NZ_QPMM01000006.1"/>
</dbReference>
<dbReference type="Pfam" id="PF06439">
    <property type="entry name" value="3keto-disac_hyd"/>
    <property type="match status" value="1"/>
</dbReference>
<gene>
    <name evidence="2" type="ORF">DVR12_12150</name>
</gene>
<accession>A0A3E1YA11</accession>
<dbReference type="InterPro" id="IPR010496">
    <property type="entry name" value="AL/BT2_dom"/>
</dbReference>
<dbReference type="Proteomes" id="UP000260644">
    <property type="component" value="Unassembled WGS sequence"/>
</dbReference>
<organism evidence="2 3">
    <name type="scientific">Chitinophaga silvatica</name>
    <dbReference type="NCBI Taxonomy" id="2282649"/>
    <lineage>
        <taxon>Bacteria</taxon>
        <taxon>Pseudomonadati</taxon>
        <taxon>Bacteroidota</taxon>
        <taxon>Chitinophagia</taxon>
        <taxon>Chitinophagales</taxon>
        <taxon>Chitinophagaceae</taxon>
        <taxon>Chitinophaga</taxon>
    </lineage>
</organism>
<comment type="caution">
    <text evidence="2">The sequence shown here is derived from an EMBL/GenBank/DDBJ whole genome shotgun (WGS) entry which is preliminary data.</text>
</comment>
<keyword evidence="3" id="KW-1185">Reference proteome</keyword>
<dbReference type="EMBL" id="QPMM01000006">
    <property type="protein sequence ID" value="RFS22549.1"/>
    <property type="molecule type" value="Genomic_DNA"/>
</dbReference>
<dbReference type="GO" id="GO:0016787">
    <property type="term" value="F:hydrolase activity"/>
    <property type="evidence" value="ECO:0007669"/>
    <property type="project" value="InterPro"/>
</dbReference>
<name>A0A3E1YA11_9BACT</name>
<proteinExistence type="predicted"/>
<dbReference type="OrthoDB" id="118532at2"/>
<feature type="domain" description="3-keto-alpha-glucoside-1,2-lyase/3-keto-2-hydroxy-glucal hydratase" evidence="1">
    <location>
        <begin position="38"/>
        <end position="200"/>
    </location>
</feature>
<dbReference type="AlphaFoldDB" id="A0A3E1YA11"/>
<dbReference type="Gene3D" id="2.60.120.560">
    <property type="entry name" value="Exo-inulinase, domain 1"/>
    <property type="match status" value="1"/>
</dbReference>